<proteinExistence type="predicted"/>
<evidence type="ECO:0000313" key="1">
    <source>
        <dbReference type="EMBL" id="MEE2000745.1"/>
    </source>
</evidence>
<evidence type="ECO:0000313" key="2">
    <source>
        <dbReference type="Proteomes" id="UP001336314"/>
    </source>
</evidence>
<dbReference type="Pfam" id="PF09523">
    <property type="entry name" value="DUF2390"/>
    <property type="match status" value="1"/>
</dbReference>
<dbReference type="NCBIfam" id="TIGR02444">
    <property type="entry name" value="TIGR02444 family protein"/>
    <property type="match status" value="1"/>
</dbReference>
<dbReference type="Proteomes" id="UP001336314">
    <property type="component" value="Unassembled WGS sequence"/>
</dbReference>
<name>A0ABU7J2L5_9GAMM</name>
<dbReference type="RefSeq" id="WP_330127885.1">
    <property type="nucleotide sequence ID" value="NZ_JAUHLI010000004.1"/>
</dbReference>
<sequence length="150" mass="17289">MVKLPSSEQFWQFCLEHYPGLQQPLLRLQDDVGANVNVLLLLLYAEQHRWHWSATEITRLHQAVQPVHQQVTLPIRQLRRQLSEQPTIKVALLQAELAAEQLEQQALLAALPEPTAGKAADLIRDYLTQLAPSTERWQQTLFDLRQSQAR</sequence>
<comment type="caution">
    <text evidence="1">The sequence shown here is derived from an EMBL/GenBank/DDBJ whole genome shotgun (WGS) entry which is preliminary data.</text>
</comment>
<protein>
    <submittedName>
        <fullName evidence="1">TIGR02444 family protein</fullName>
    </submittedName>
</protein>
<dbReference type="EMBL" id="JAUHLI010000004">
    <property type="protein sequence ID" value="MEE2000745.1"/>
    <property type="molecule type" value="Genomic_DNA"/>
</dbReference>
<organism evidence="1 2">
    <name type="scientific">Alkalimonas cellulosilytica</name>
    <dbReference type="NCBI Taxonomy" id="3058395"/>
    <lineage>
        <taxon>Bacteria</taxon>
        <taxon>Pseudomonadati</taxon>
        <taxon>Pseudomonadota</taxon>
        <taxon>Gammaproteobacteria</taxon>
        <taxon>Alkalimonas</taxon>
    </lineage>
</organism>
<gene>
    <name evidence="1" type="ORF">QWY20_04715</name>
</gene>
<dbReference type="InterPro" id="IPR012659">
    <property type="entry name" value="CHP02444"/>
</dbReference>
<keyword evidence="2" id="KW-1185">Reference proteome</keyword>
<reference evidence="1 2" key="1">
    <citation type="submission" date="2023-07" db="EMBL/GenBank/DDBJ databases">
        <title>Alkalimonas sp., MEB108 novel, alkaliphilic bacterium isolated from Lonar Lake, India.</title>
        <authorList>
            <person name="Joshi A."/>
            <person name="Thite S."/>
        </authorList>
    </citation>
    <scope>NUCLEOTIDE SEQUENCE [LARGE SCALE GENOMIC DNA]</scope>
    <source>
        <strain evidence="1 2">MEB108</strain>
    </source>
</reference>
<accession>A0ABU7J2L5</accession>